<organism evidence="1 2">
    <name type="scientific">Ladona fulva</name>
    <name type="common">Scarce chaser dragonfly</name>
    <name type="synonym">Libellula fulva</name>
    <dbReference type="NCBI Taxonomy" id="123851"/>
    <lineage>
        <taxon>Eukaryota</taxon>
        <taxon>Metazoa</taxon>
        <taxon>Ecdysozoa</taxon>
        <taxon>Arthropoda</taxon>
        <taxon>Hexapoda</taxon>
        <taxon>Insecta</taxon>
        <taxon>Pterygota</taxon>
        <taxon>Palaeoptera</taxon>
        <taxon>Odonata</taxon>
        <taxon>Epiprocta</taxon>
        <taxon>Anisoptera</taxon>
        <taxon>Libelluloidea</taxon>
        <taxon>Libellulidae</taxon>
        <taxon>Ladona</taxon>
    </lineage>
</organism>
<dbReference type="Proteomes" id="UP000792457">
    <property type="component" value="Unassembled WGS sequence"/>
</dbReference>
<reference evidence="1" key="2">
    <citation type="submission" date="2017-10" db="EMBL/GenBank/DDBJ databases">
        <title>Ladona fulva Genome sequencing and assembly.</title>
        <authorList>
            <person name="Murali S."/>
            <person name="Richards S."/>
            <person name="Bandaranaike D."/>
            <person name="Bellair M."/>
            <person name="Blankenburg K."/>
            <person name="Chao H."/>
            <person name="Dinh H."/>
            <person name="Doddapaneni H."/>
            <person name="Dugan-Rocha S."/>
            <person name="Elkadiri S."/>
            <person name="Gnanaolivu R."/>
            <person name="Hernandez B."/>
            <person name="Skinner E."/>
            <person name="Javaid M."/>
            <person name="Lee S."/>
            <person name="Li M."/>
            <person name="Ming W."/>
            <person name="Munidasa M."/>
            <person name="Muniz J."/>
            <person name="Nguyen L."/>
            <person name="Hughes D."/>
            <person name="Osuji N."/>
            <person name="Pu L.-L."/>
            <person name="Puazo M."/>
            <person name="Qu C."/>
            <person name="Quiroz J."/>
            <person name="Raj R."/>
            <person name="Weissenberger G."/>
            <person name="Xin Y."/>
            <person name="Zou X."/>
            <person name="Han Y."/>
            <person name="Worley K."/>
            <person name="Muzny D."/>
            <person name="Gibbs R."/>
        </authorList>
    </citation>
    <scope>NUCLEOTIDE SEQUENCE</scope>
    <source>
        <strain evidence="1">Sampled in the wild</strain>
    </source>
</reference>
<reference evidence="1" key="1">
    <citation type="submission" date="2013-04" db="EMBL/GenBank/DDBJ databases">
        <authorList>
            <person name="Qu J."/>
            <person name="Murali S.C."/>
            <person name="Bandaranaike D."/>
            <person name="Bellair M."/>
            <person name="Blankenburg K."/>
            <person name="Chao H."/>
            <person name="Dinh H."/>
            <person name="Doddapaneni H."/>
            <person name="Downs B."/>
            <person name="Dugan-Rocha S."/>
            <person name="Elkadiri S."/>
            <person name="Gnanaolivu R.D."/>
            <person name="Hernandez B."/>
            <person name="Javaid M."/>
            <person name="Jayaseelan J.C."/>
            <person name="Lee S."/>
            <person name="Li M."/>
            <person name="Ming W."/>
            <person name="Munidasa M."/>
            <person name="Muniz J."/>
            <person name="Nguyen L."/>
            <person name="Ongeri F."/>
            <person name="Osuji N."/>
            <person name="Pu L.-L."/>
            <person name="Puazo M."/>
            <person name="Qu C."/>
            <person name="Quiroz J."/>
            <person name="Raj R."/>
            <person name="Weissenberger G."/>
            <person name="Xin Y."/>
            <person name="Zou X."/>
            <person name="Han Y."/>
            <person name="Richards S."/>
            <person name="Worley K."/>
            <person name="Muzny D."/>
            <person name="Gibbs R."/>
        </authorList>
    </citation>
    <scope>NUCLEOTIDE SEQUENCE</scope>
    <source>
        <strain evidence="1">Sampled in the wild</strain>
    </source>
</reference>
<dbReference type="AlphaFoldDB" id="A0A8K0K7G0"/>
<protein>
    <submittedName>
        <fullName evidence="1">Uncharacterized protein</fullName>
    </submittedName>
</protein>
<gene>
    <name evidence="1" type="ORF">J437_LFUL008281</name>
</gene>
<sequence>MKNWVAMRNVTFKLEDVKKLVIEKCADIGKEWEGVLYSAAVDFKEVSMLGSLFWLIDSPEEWKDDKSGSRMLITLPTK</sequence>
<keyword evidence="2" id="KW-1185">Reference proteome</keyword>
<dbReference type="EMBL" id="KZ308379">
    <property type="protein sequence ID" value="KAG8228630.1"/>
    <property type="molecule type" value="Genomic_DNA"/>
</dbReference>
<proteinExistence type="predicted"/>
<name>A0A8K0K7G0_LADFU</name>
<comment type="caution">
    <text evidence="1">The sequence shown here is derived from an EMBL/GenBank/DDBJ whole genome shotgun (WGS) entry which is preliminary data.</text>
</comment>
<evidence type="ECO:0000313" key="1">
    <source>
        <dbReference type="EMBL" id="KAG8228630.1"/>
    </source>
</evidence>
<evidence type="ECO:0000313" key="2">
    <source>
        <dbReference type="Proteomes" id="UP000792457"/>
    </source>
</evidence>
<accession>A0A8K0K7G0</accession>
<dbReference type="OrthoDB" id="6767270at2759"/>